<dbReference type="PANTHER" id="PTHR10407:SF15">
    <property type="entry name" value="HUNTINGTIN INTERACTING PROTEIN 1"/>
    <property type="match status" value="1"/>
</dbReference>
<dbReference type="GO" id="GO:0048268">
    <property type="term" value="P:clathrin coat assembly"/>
    <property type="evidence" value="ECO:0007669"/>
    <property type="project" value="TreeGrafter"/>
</dbReference>
<dbReference type="GO" id="GO:0030136">
    <property type="term" value="C:clathrin-coated vesicle"/>
    <property type="evidence" value="ECO:0007669"/>
    <property type="project" value="TreeGrafter"/>
</dbReference>
<dbReference type="GO" id="GO:0030864">
    <property type="term" value="C:cortical actin cytoskeleton"/>
    <property type="evidence" value="ECO:0007669"/>
    <property type="project" value="TreeGrafter"/>
</dbReference>
<name>A0A6B2L8N0_9EUKA</name>
<dbReference type="Gene3D" id="1.25.40.90">
    <property type="match status" value="1"/>
</dbReference>
<dbReference type="GO" id="GO:0043325">
    <property type="term" value="F:phosphatidylinositol-3,4-bisphosphate binding"/>
    <property type="evidence" value="ECO:0007669"/>
    <property type="project" value="TreeGrafter"/>
</dbReference>
<dbReference type="EMBL" id="GIBP01004434">
    <property type="protein sequence ID" value="NDV33403.1"/>
    <property type="molecule type" value="Transcribed_RNA"/>
</dbReference>
<feature type="compositionally biased region" description="Pro residues" evidence="1">
    <location>
        <begin position="304"/>
        <end position="325"/>
    </location>
</feature>
<protein>
    <recommendedName>
        <fullName evidence="2">ENTH domain-containing protein</fullName>
    </recommendedName>
</protein>
<dbReference type="PROSITE" id="PS50942">
    <property type="entry name" value="ENTH"/>
    <property type="match status" value="1"/>
</dbReference>
<dbReference type="SMART" id="SM00273">
    <property type="entry name" value="ENTH"/>
    <property type="match status" value="1"/>
</dbReference>
<dbReference type="InterPro" id="IPR013809">
    <property type="entry name" value="ENTH"/>
</dbReference>
<dbReference type="GO" id="GO:0007015">
    <property type="term" value="P:actin filament organization"/>
    <property type="evidence" value="ECO:0007669"/>
    <property type="project" value="TreeGrafter"/>
</dbReference>
<feature type="region of interest" description="Disordered" evidence="1">
    <location>
        <begin position="243"/>
        <end position="339"/>
    </location>
</feature>
<feature type="domain" description="ENTH" evidence="2">
    <location>
        <begin position="1"/>
        <end position="121"/>
    </location>
</feature>
<evidence type="ECO:0000256" key="1">
    <source>
        <dbReference type="SAM" id="MobiDB-lite"/>
    </source>
</evidence>
<dbReference type="GO" id="GO:0035615">
    <property type="term" value="F:clathrin adaptor activity"/>
    <property type="evidence" value="ECO:0007669"/>
    <property type="project" value="TreeGrafter"/>
</dbReference>
<dbReference type="AlphaFoldDB" id="A0A6B2L8N0"/>
<feature type="compositionally biased region" description="Low complexity" evidence="1">
    <location>
        <begin position="294"/>
        <end position="303"/>
    </location>
</feature>
<proteinExistence type="predicted"/>
<dbReference type="SUPFAM" id="SSF48464">
    <property type="entry name" value="ENTH/VHS domain"/>
    <property type="match status" value="1"/>
</dbReference>
<dbReference type="InterPro" id="IPR030224">
    <property type="entry name" value="Sla2_fam"/>
</dbReference>
<reference evidence="3" key="1">
    <citation type="journal article" date="2020" name="J. Eukaryot. Microbiol.">
        <title>De novo Sequencing, Assembly and Annotation of the Transcriptome for the Free-Living Testate Amoeba Arcella intermedia.</title>
        <authorList>
            <person name="Ribeiro G.M."/>
            <person name="Porfirio-Sousa A.L."/>
            <person name="Maurer-Alcala X.X."/>
            <person name="Katz L.A."/>
            <person name="Lahr D.J.G."/>
        </authorList>
    </citation>
    <scope>NUCLEOTIDE SEQUENCE</scope>
</reference>
<dbReference type="InterPro" id="IPR008942">
    <property type="entry name" value="ENTH_VHS"/>
</dbReference>
<organism evidence="3">
    <name type="scientific">Arcella intermedia</name>
    <dbReference type="NCBI Taxonomy" id="1963864"/>
    <lineage>
        <taxon>Eukaryota</taxon>
        <taxon>Amoebozoa</taxon>
        <taxon>Tubulinea</taxon>
        <taxon>Elardia</taxon>
        <taxon>Arcellinida</taxon>
        <taxon>Sphaerothecina</taxon>
        <taxon>Arcellidae</taxon>
        <taxon>Arcella</taxon>
    </lineage>
</organism>
<dbReference type="GO" id="GO:0080025">
    <property type="term" value="F:phosphatidylinositol-3,5-bisphosphate binding"/>
    <property type="evidence" value="ECO:0007669"/>
    <property type="project" value="TreeGrafter"/>
</dbReference>
<dbReference type="GO" id="GO:0032051">
    <property type="term" value="F:clathrin light chain binding"/>
    <property type="evidence" value="ECO:0007669"/>
    <property type="project" value="TreeGrafter"/>
</dbReference>
<dbReference type="Pfam" id="PF07651">
    <property type="entry name" value="ANTH"/>
    <property type="match status" value="1"/>
</dbReference>
<dbReference type="InterPro" id="IPR011417">
    <property type="entry name" value="ANTH_dom"/>
</dbReference>
<sequence>MEEAVFKATKSKPIAAKLKHERVILGETWTCRSSAHVFAELFHRPLGGKEVVVWKTLILVHKLMREGHPSCLDECANRKEIFDSLKAQYVGVQNIWGLLDYAYLEYLSLKISFHKEHRVVPGDINLNKFKENVTKFDPNKAILLVSGLLDLQKLLLSFQEKVLTSQGLDQCRLGAVVPCVLESYSIYLLIEYLLRKVQDTTDLDVTPIIDGFLKQFPVVQNFFFKASTIPYIRQFIPSPPLLDKPPTFNKTSAGNFKKPEKPEKSEEDKKKKKRDKSPLPQPQPQPQRHPTNSPPQTLQNLNLLPPPPKLLKPPQPPLPPQPHLPNLPQQNQARVGSFN</sequence>
<evidence type="ECO:0000313" key="3">
    <source>
        <dbReference type="EMBL" id="NDV33403.1"/>
    </source>
</evidence>
<evidence type="ECO:0000259" key="2">
    <source>
        <dbReference type="PROSITE" id="PS50942"/>
    </source>
</evidence>
<feature type="compositionally biased region" description="Basic and acidic residues" evidence="1">
    <location>
        <begin position="257"/>
        <end position="269"/>
    </location>
</feature>
<dbReference type="PANTHER" id="PTHR10407">
    <property type="entry name" value="HUNTINGTIN INTERACTING PROTEIN 1"/>
    <property type="match status" value="1"/>
</dbReference>
<accession>A0A6B2L8N0</accession>
<dbReference type="GO" id="GO:0051015">
    <property type="term" value="F:actin filament binding"/>
    <property type="evidence" value="ECO:0007669"/>
    <property type="project" value="TreeGrafter"/>
</dbReference>
<dbReference type="GO" id="GO:0006897">
    <property type="term" value="P:endocytosis"/>
    <property type="evidence" value="ECO:0007669"/>
    <property type="project" value="InterPro"/>
</dbReference>